<feature type="compositionally biased region" description="Low complexity" evidence="8">
    <location>
        <begin position="216"/>
        <end position="234"/>
    </location>
</feature>
<dbReference type="PROSITE" id="PS00478">
    <property type="entry name" value="LIM_DOMAIN_1"/>
    <property type="match status" value="1"/>
</dbReference>
<dbReference type="Proteomes" id="UP001652621">
    <property type="component" value="Unplaced"/>
</dbReference>
<feature type="compositionally biased region" description="Polar residues" evidence="8">
    <location>
        <begin position="242"/>
        <end position="260"/>
    </location>
</feature>
<dbReference type="PRINTS" id="PR00452">
    <property type="entry name" value="SH3DOMAIN"/>
</dbReference>
<feature type="compositionally biased region" description="Low complexity" evidence="8">
    <location>
        <begin position="400"/>
        <end position="411"/>
    </location>
</feature>
<feature type="compositionally biased region" description="Low complexity" evidence="8">
    <location>
        <begin position="422"/>
        <end position="435"/>
    </location>
</feature>
<dbReference type="Pfam" id="PF00412">
    <property type="entry name" value="LIM"/>
    <property type="match status" value="1"/>
</dbReference>
<dbReference type="InterPro" id="IPR001781">
    <property type="entry name" value="Znf_LIM"/>
</dbReference>
<keyword evidence="2 6" id="KW-0479">Metal-binding</keyword>
<evidence type="ECO:0000259" key="10">
    <source>
        <dbReference type="PROSITE" id="PS50023"/>
    </source>
</evidence>
<feature type="compositionally biased region" description="Low complexity" evidence="8">
    <location>
        <begin position="466"/>
        <end position="477"/>
    </location>
</feature>
<dbReference type="InterPro" id="IPR001452">
    <property type="entry name" value="SH3_domain"/>
</dbReference>
<dbReference type="RefSeq" id="XP_058980425.1">
    <property type="nucleotide sequence ID" value="XM_059124442.1"/>
</dbReference>
<dbReference type="SMART" id="SM00227">
    <property type="entry name" value="NEBU"/>
    <property type="match status" value="2"/>
</dbReference>
<dbReference type="Gene3D" id="2.30.30.40">
    <property type="entry name" value="SH3 Domains"/>
    <property type="match status" value="1"/>
</dbReference>
<feature type="compositionally biased region" description="Low complexity" evidence="8">
    <location>
        <begin position="267"/>
        <end position="317"/>
    </location>
</feature>
<feature type="region of interest" description="Disordered" evidence="8">
    <location>
        <begin position="216"/>
        <end position="354"/>
    </location>
</feature>
<feature type="compositionally biased region" description="Gly residues" evidence="8">
    <location>
        <begin position="511"/>
        <end position="525"/>
    </location>
</feature>
<proteinExistence type="predicted"/>
<evidence type="ECO:0000256" key="6">
    <source>
        <dbReference type="PROSITE-ProRule" id="PRU00125"/>
    </source>
</evidence>
<protein>
    <submittedName>
        <fullName evidence="12 13">LIM and SH3 domain protein Lasp isoform X1</fullName>
    </submittedName>
</protein>
<keyword evidence="3" id="KW-0677">Repeat</keyword>
<evidence type="ECO:0000259" key="9">
    <source>
        <dbReference type="PROSITE" id="PS50002"/>
    </source>
</evidence>
<reference evidence="12 13" key="1">
    <citation type="submission" date="2025-05" db="UniProtKB">
        <authorList>
            <consortium name="RefSeq"/>
        </authorList>
    </citation>
    <scope>IDENTIFICATION</scope>
    <source>
        <strain evidence="12 13">Aabys</strain>
        <tissue evidence="12 13">Whole body</tissue>
    </source>
</reference>
<feature type="compositionally biased region" description="Polar residues" evidence="8">
    <location>
        <begin position="412"/>
        <end position="421"/>
    </location>
</feature>
<organism evidence="11 14">
    <name type="scientific">Musca domestica</name>
    <name type="common">House fly</name>
    <dbReference type="NCBI Taxonomy" id="7370"/>
    <lineage>
        <taxon>Eukaryota</taxon>
        <taxon>Metazoa</taxon>
        <taxon>Ecdysozoa</taxon>
        <taxon>Arthropoda</taxon>
        <taxon>Hexapoda</taxon>
        <taxon>Insecta</taxon>
        <taxon>Pterygota</taxon>
        <taxon>Neoptera</taxon>
        <taxon>Endopterygota</taxon>
        <taxon>Diptera</taxon>
        <taxon>Brachycera</taxon>
        <taxon>Muscomorpha</taxon>
        <taxon>Muscoidea</taxon>
        <taxon>Muscidae</taxon>
        <taxon>Musca</taxon>
    </lineage>
</organism>
<sequence>MNKTCARCQKVVYPIEELKCLDKTWHKTCFKCTECAMALNMKTYKGFNKMPYCEAHIPKAKATAIADTPELKRIAENTKIQSNVKYHEDFEKAKGKFTQVADDPETLRIKQNTKHISNVAYHGDLEKKAAMEKQRGAAEVSDTTKDESEYFSEQLAAEQFAQYAPQVHASHSPLPPQQLSPRMGVAPQQQAQQQQQTPSHALAPQHHQYLYTNTPATQQQTMPPPNIQQQQQQQHNTAHIVPSNQTLGMNSHSYQTNSSRPGPAQHQQHPYASTHQQQQQQQFIQHEQQQQQQQYQHYQQPQMMRQPQNLQQQQQSQTHGLKQSSHLYPSSSSSTPTTAGLSNLQGTSQYQQPNNSYNQLRSAILQSSHHPTGALIPNDSSMPALSTATPYNNTYDQYDNNSATSTTTGNNYPNNSQRATSQQHQQLYQQQQQQHQAHHNNNHLNSSGSNNNNGGLVVPPPLAYQAPKSSSAATTPSYGGGGGSNASTAQQQLFPNNAYTNSYQSSQATTQGGGIIGGTLNGGGQPQTNHHQHLHHHHNSNGGSAINGSIGKIADYDPLSDGPRPLPNTARSSTTLIYSSDNRANVNNFYAKRIGSIADIDPVNGIYGSLTAQEQQQQQQHHMSNHNMQQPQYYQQMPAVMQQQQQQNHQSQHHNLQQQQLQQQQKQTKQNLRIYRALYDYEAQDVDEVSFREGDIIFEVESIDSGWMTGRVERTGKTGMLPANYVEQAVI</sequence>
<evidence type="ECO:0000256" key="1">
    <source>
        <dbReference type="ARBA" id="ARBA00022443"/>
    </source>
</evidence>
<dbReference type="InterPro" id="IPR036028">
    <property type="entry name" value="SH3-like_dom_sf"/>
</dbReference>
<dbReference type="Gene3D" id="2.10.110.10">
    <property type="entry name" value="Cysteine Rich Protein"/>
    <property type="match status" value="1"/>
</dbReference>
<dbReference type="PROSITE" id="PS50002">
    <property type="entry name" value="SH3"/>
    <property type="match status" value="1"/>
</dbReference>
<feature type="region of interest" description="Disordered" evidence="8">
    <location>
        <begin position="639"/>
        <end position="664"/>
    </location>
</feature>
<accession>A0ABM3V3R2</accession>
<dbReference type="PROSITE" id="PS50023">
    <property type="entry name" value="LIM_DOMAIN_2"/>
    <property type="match status" value="1"/>
</dbReference>
<feature type="compositionally biased region" description="Low complexity" evidence="8">
    <location>
        <begin position="442"/>
        <end position="456"/>
    </location>
</feature>
<dbReference type="SMART" id="SM00132">
    <property type="entry name" value="LIM"/>
    <property type="match status" value="1"/>
</dbReference>
<dbReference type="InterPro" id="IPR000900">
    <property type="entry name" value="Nebulin_repeat"/>
</dbReference>
<evidence type="ECO:0000256" key="2">
    <source>
        <dbReference type="ARBA" id="ARBA00022723"/>
    </source>
</evidence>
<dbReference type="Pfam" id="PF00880">
    <property type="entry name" value="Nebulin"/>
    <property type="match status" value="2"/>
</dbReference>
<dbReference type="CDD" id="cd11789">
    <property type="entry name" value="SH3_Nebulin_family_C"/>
    <property type="match status" value="1"/>
</dbReference>
<feature type="domain" description="LIM zinc-binding" evidence="10">
    <location>
        <begin position="3"/>
        <end position="63"/>
    </location>
</feature>
<keyword evidence="11" id="KW-1185">Reference proteome</keyword>
<evidence type="ECO:0000256" key="5">
    <source>
        <dbReference type="ARBA" id="ARBA00023038"/>
    </source>
</evidence>
<feature type="region of interest" description="Disordered" evidence="8">
    <location>
        <begin position="166"/>
        <end position="201"/>
    </location>
</feature>
<keyword evidence="4 6" id="KW-0862">Zinc</keyword>
<dbReference type="PANTHER" id="PTHR46218:SF4">
    <property type="entry name" value="LIM AND SH3 DOMAIN PROTEIN LASP"/>
    <property type="match status" value="1"/>
</dbReference>
<dbReference type="SUPFAM" id="SSF50044">
    <property type="entry name" value="SH3-domain"/>
    <property type="match status" value="1"/>
</dbReference>
<evidence type="ECO:0000313" key="11">
    <source>
        <dbReference type="Proteomes" id="UP001652621"/>
    </source>
</evidence>
<keyword evidence="1 7" id="KW-0728">SH3 domain</keyword>
<feature type="compositionally biased region" description="Polar residues" evidence="8">
    <location>
        <begin position="318"/>
        <end position="328"/>
    </location>
</feature>
<gene>
    <name evidence="12 13 14" type="primary">LOC101899632</name>
</gene>
<evidence type="ECO:0000313" key="12">
    <source>
        <dbReference type="RefSeq" id="XP_058980424.1"/>
    </source>
</evidence>
<dbReference type="PANTHER" id="PTHR46218">
    <property type="entry name" value="LASP"/>
    <property type="match status" value="1"/>
</dbReference>
<feature type="compositionally biased region" description="Basic residues" evidence="8">
    <location>
        <begin position="530"/>
        <end position="539"/>
    </location>
</feature>
<dbReference type="InterPro" id="IPR051759">
    <property type="entry name" value="LIM-SH3_domain_protein"/>
</dbReference>
<dbReference type="PROSITE" id="PS51216">
    <property type="entry name" value="NEBULIN"/>
    <property type="match status" value="2"/>
</dbReference>
<feature type="region of interest" description="Disordered" evidence="8">
    <location>
        <begin position="370"/>
        <end position="489"/>
    </location>
</feature>
<feature type="compositionally biased region" description="Low complexity" evidence="8">
    <location>
        <begin position="540"/>
        <end position="553"/>
    </location>
</feature>
<evidence type="ECO:0000256" key="7">
    <source>
        <dbReference type="PROSITE-ProRule" id="PRU00192"/>
    </source>
</evidence>
<feature type="domain" description="SH3" evidence="9">
    <location>
        <begin position="670"/>
        <end position="731"/>
    </location>
</feature>
<evidence type="ECO:0000256" key="4">
    <source>
        <dbReference type="ARBA" id="ARBA00022833"/>
    </source>
</evidence>
<dbReference type="Pfam" id="PF00018">
    <property type="entry name" value="SH3_1"/>
    <property type="match status" value="1"/>
</dbReference>
<evidence type="ECO:0000256" key="8">
    <source>
        <dbReference type="SAM" id="MobiDB-lite"/>
    </source>
</evidence>
<feature type="compositionally biased region" description="Low complexity" evidence="8">
    <location>
        <begin position="329"/>
        <end position="338"/>
    </location>
</feature>
<evidence type="ECO:0000313" key="13">
    <source>
        <dbReference type="RefSeq" id="XP_058980425.1"/>
    </source>
</evidence>
<keyword evidence="5 6" id="KW-0440">LIM domain</keyword>
<name>A0ABM3V3R2_MUSDO</name>
<dbReference type="GeneID" id="101899632"/>
<dbReference type="RefSeq" id="XP_058980426.1">
    <property type="nucleotide sequence ID" value="XM_059124443.1"/>
</dbReference>
<evidence type="ECO:0000256" key="3">
    <source>
        <dbReference type="ARBA" id="ARBA00022737"/>
    </source>
</evidence>
<dbReference type="SUPFAM" id="SSF57716">
    <property type="entry name" value="Glucocorticoid receptor-like (DNA-binding domain)"/>
    <property type="match status" value="1"/>
</dbReference>
<feature type="compositionally biased region" description="Polar residues" evidence="8">
    <location>
        <begin position="378"/>
        <end position="399"/>
    </location>
</feature>
<feature type="region of interest" description="Disordered" evidence="8">
    <location>
        <begin position="503"/>
        <end position="572"/>
    </location>
</feature>
<dbReference type="CDD" id="cd09447">
    <property type="entry name" value="LIM_LASP"/>
    <property type="match status" value="1"/>
</dbReference>
<dbReference type="SMART" id="SM00326">
    <property type="entry name" value="SH3"/>
    <property type="match status" value="1"/>
</dbReference>
<evidence type="ECO:0000313" key="14">
    <source>
        <dbReference type="RefSeq" id="XP_058980426.1"/>
    </source>
</evidence>
<dbReference type="RefSeq" id="XP_058980424.1">
    <property type="nucleotide sequence ID" value="XM_059124441.1"/>
</dbReference>